<evidence type="ECO:0000313" key="7">
    <source>
        <dbReference type="Proteomes" id="UP001589688"/>
    </source>
</evidence>
<keyword evidence="5" id="KW-0732">Signal</keyword>
<accession>A0ABV5ZGQ9</accession>
<dbReference type="SUPFAM" id="SSF75005">
    <property type="entry name" value="Arabinanase/levansucrase/invertase"/>
    <property type="match status" value="1"/>
</dbReference>
<dbReference type="Gene3D" id="2.115.10.20">
    <property type="entry name" value="Glycosyl hydrolase domain, family 43"/>
    <property type="match status" value="1"/>
</dbReference>
<dbReference type="EMBL" id="JBHLZF010000001">
    <property type="protein sequence ID" value="MFB9896564.1"/>
    <property type="molecule type" value="Genomic_DNA"/>
</dbReference>
<dbReference type="CDD" id="cd18821">
    <property type="entry name" value="GH43_Pc3Gal43A-like"/>
    <property type="match status" value="1"/>
</dbReference>
<evidence type="ECO:0000256" key="1">
    <source>
        <dbReference type="ARBA" id="ARBA00009865"/>
    </source>
</evidence>
<sequence>MKSLVLLVFTLLCLHGFGQTIVNGVPWFDQNGNTVNAHGAGIIRDGGRWWLFGEYKSDTTNVFPGFGCYSSDDLVHWIFERVVLPVQKDGILGPQRVGERPKVMRCPKTGEYVLFAHADDMKYTDPHTVVATCVTIDGDYRLRGTLQYKGKPIRKWDIGVFQDTDGRGYLLCHHGPIYRLSDDYLSVDTMIADVMDIGESPAMFKKDGIYYLLTSNLTSWERNDNYYFTATNIAGPWMKHGTFSPKGTLTWNSQTTCVLILPDGTPMYMGDRWSYPHQASCASYVWLPMQIDGDSLSIPQYWETWNPHTLKAIDMLCGGKQLSMGFDSNKPGESVSIQFRGCQAAITGKTDRHGGYALVTVNDRRGKTVFSSLVDCYSLVPSEGIRLLTPVLLYGCYRITVKVTGDRPKWSDKRKNNYGSDDCRVRIDALYVFKAPVH</sequence>
<comment type="caution">
    <text evidence="6">The sequence shown here is derived from an EMBL/GenBank/DDBJ whole genome shotgun (WGS) entry which is preliminary data.</text>
</comment>
<feature type="chain" id="PRO_5045690695" evidence="5">
    <location>
        <begin position="19"/>
        <end position="438"/>
    </location>
</feature>
<dbReference type="Proteomes" id="UP001589688">
    <property type="component" value="Unassembled WGS sequence"/>
</dbReference>
<proteinExistence type="inferred from homology"/>
<keyword evidence="2 4" id="KW-0378">Hydrolase</keyword>
<gene>
    <name evidence="6" type="ORF">ACFFK8_01670</name>
</gene>
<dbReference type="Gene3D" id="2.60.120.260">
    <property type="entry name" value="Galactose-binding domain-like"/>
    <property type="match status" value="1"/>
</dbReference>
<dbReference type="PANTHER" id="PTHR22925">
    <property type="entry name" value="GLYCOSYL HYDROLASE 43 FAMILY MEMBER"/>
    <property type="match status" value="1"/>
</dbReference>
<comment type="similarity">
    <text evidence="1 4">Belongs to the glycosyl hydrolase 43 family.</text>
</comment>
<evidence type="ECO:0000256" key="2">
    <source>
        <dbReference type="ARBA" id="ARBA00022801"/>
    </source>
</evidence>
<evidence type="ECO:0000256" key="4">
    <source>
        <dbReference type="RuleBase" id="RU361187"/>
    </source>
</evidence>
<evidence type="ECO:0000313" key="6">
    <source>
        <dbReference type="EMBL" id="MFB9896564.1"/>
    </source>
</evidence>
<name>A0ABV5ZGQ9_9BACT</name>
<dbReference type="RefSeq" id="WP_027952116.1">
    <property type="nucleotide sequence ID" value="NZ_JADU01000011.1"/>
</dbReference>
<protein>
    <submittedName>
        <fullName evidence="6">Family 43 glycosylhydrolase</fullName>
    </submittedName>
</protein>
<dbReference type="InterPro" id="IPR023296">
    <property type="entry name" value="Glyco_hydro_beta-prop_sf"/>
</dbReference>
<dbReference type="InterPro" id="IPR006710">
    <property type="entry name" value="Glyco_hydro_43"/>
</dbReference>
<feature type="signal peptide" evidence="5">
    <location>
        <begin position="1"/>
        <end position="18"/>
    </location>
</feature>
<keyword evidence="7" id="KW-1185">Reference proteome</keyword>
<dbReference type="Pfam" id="PF04616">
    <property type="entry name" value="Glyco_hydro_43"/>
    <property type="match status" value="1"/>
</dbReference>
<organism evidence="6 7">
    <name type="scientific">Hallella seregens ATCC 51272</name>
    <dbReference type="NCBI Taxonomy" id="1336250"/>
    <lineage>
        <taxon>Bacteria</taxon>
        <taxon>Pseudomonadati</taxon>
        <taxon>Bacteroidota</taxon>
        <taxon>Bacteroidia</taxon>
        <taxon>Bacteroidales</taxon>
        <taxon>Prevotellaceae</taxon>
        <taxon>Hallella</taxon>
    </lineage>
</organism>
<dbReference type="PANTHER" id="PTHR22925:SF3">
    <property type="entry name" value="GLYCOSYL HYDROLASE FAMILY PROTEIN 43"/>
    <property type="match status" value="1"/>
</dbReference>
<evidence type="ECO:0000256" key="3">
    <source>
        <dbReference type="ARBA" id="ARBA00023295"/>
    </source>
</evidence>
<evidence type="ECO:0000256" key="5">
    <source>
        <dbReference type="SAM" id="SignalP"/>
    </source>
</evidence>
<keyword evidence="3 4" id="KW-0326">Glycosidase</keyword>
<reference evidence="6 7" key="1">
    <citation type="submission" date="2024-09" db="EMBL/GenBank/DDBJ databases">
        <authorList>
            <person name="Sun Q."/>
            <person name="Mori K."/>
        </authorList>
    </citation>
    <scope>NUCLEOTIDE SEQUENCE [LARGE SCALE GENOMIC DNA]</scope>
    <source>
        <strain evidence="6 7">ATCC 51272</strain>
    </source>
</reference>